<reference evidence="13 14" key="1">
    <citation type="submission" date="2010-05" db="EMBL/GenBank/DDBJ databases">
        <title>The Genome Sequence of Thecamonas trahens ATCC 50062.</title>
        <authorList>
            <consortium name="The Broad Institute Genome Sequencing Platform"/>
            <person name="Russ C."/>
            <person name="Cuomo C."/>
            <person name="Shea T."/>
            <person name="Young S.K."/>
            <person name="Zeng Q."/>
            <person name="Koehrsen M."/>
            <person name="Haas B."/>
            <person name="Borodovsky M."/>
            <person name="Guigo R."/>
            <person name="Alvarado L."/>
            <person name="Berlin A."/>
            <person name="Bochicchio J."/>
            <person name="Borenstein D."/>
            <person name="Chapman S."/>
            <person name="Chen Z."/>
            <person name="Freedman E."/>
            <person name="Gellesch M."/>
            <person name="Goldberg J."/>
            <person name="Griggs A."/>
            <person name="Gujja S."/>
            <person name="Heilman E."/>
            <person name="Heiman D."/>
            <person name="Hepburn T."/>
            <person name="Howarth C."/>
            <person name="Jen D."/>
            <person name="Larson L."/>
            <person name="Mehta T."/>
            <person name="Park D."/>
            <person name="Pearson M."/>
            <person name="Roberts A."/>
            <person name="Saif S."/>
            <person name="Shenoy N."/>
            <person name="Sisk P."/>
            <person name="Stolte C."/>
            <person name="Sykes S."/>
            <person name="Thomson T."/>
            <person name="Walk T."/>
            <person name="White J."/>
            <person name="Yandava C."/>
            <person name="Burger G."/>
            <person name="Gray M.W."/>
            <person name="Holland P.W.H."/>
            <person name="King N."/>
            <person name="Lang F.B.F."/>
            <person name="Roger A.J."/>
            <person name="Ruiz-Trillo I."/>
            <person name="Lander E."/>
            <person name="Nusbaum C."/>
        </authorList>
    </citation>
    <scope>NUCLEOTIDE SEQUENCE [LARGE SCALE GENOMIC DNA]</scope>
    <source>
        <strain evidence="13 14">ATCC 50062</strain>
    </source>
</reference>
<dbReference type="PROSITE" id="PS00417">
    <property type="entry name" value="SYNAPTOBREVIN"/>
    <property type="match status" value="1"/>
</dbReference>
<dbReference type="InterPro" id="IPR001388">
    <property type="entry name" value="Synaptobrevin-like"/>
</dbReference>
<evidence type="ECO:0000256" key="10">
    <source>
        <dbReference type="SAM" id="Phobius"/>
    </source>
</evidence>
<keyword evidence="8" id="KW-0175">Coiled coil</keyword>
<evidence type="ECO:0000259" key="12">
    <source>
        <dbReference type="PROSITE" id="PS50892"/>
    </source>
</evidence>
<dbReference type="AlphaFoldDB" id="A0A0L0DQS1"/>
<evidence type="ECO:0000313" key="14">
    <source>
        <dbReference type="Proteomes" id="UP000054408"/>
    </source>
</evidence>
<name>A0A0L0DQS1_THETB</name>
<evidence type="ECO:0000256" key="5">
    <source>
        <dbReference type="ARBA" id="ARBA00022989"/>
    </source>
</evidence>
<feature type="transmembrane region" description="Helical" evidence="10">
    <location>
        <begin position="192"/>
        <end position="211"/>
    </location>
</feature>
<dbReference type="EMBL" id="GL349438">
    <property type="protein sequence ID" value="KNC54639.1"/>
    <property type="molecule type" value="Genomic_DNA"/>
</dbReference>
<dbReference type="eggNOG" id="KOG0859">
    <property type="taxonomic scope" value="Eukaryota"/>
</dbReference>
<dbReference type="InterPro" id="IPR042855">
    <property type="entry name" value="V_SNARE_CC"/>
</dbReference>
<evidence type="ECO:0000256" key="2">
    <source>
        <dbReference type="ARBA" id="ARBA00022448"/>
    </source>
</evidence>
<dbReference type="PANTHER" id="PTHR21136">
    <property type="entry name" value="SNARE PROTEINS"/>
    <property type="match status" value="1"/>
</dbReference>
<keyword evidence="4" id="KW-0653">Protein transport</keyword>
<feature type="compositionally biased region" description="Pro residues" evidence="9">
    <location>
        <begin position="230"/>
        <end position="268"/>
    </location>
</feature>
<evidence type="ECO:0000259" key="11">
    <source>
        <dbReference type="PROSITE" id="PS50859"/>
    </source>
</evidence>
<dbReference type="Proteomes" id="UP000054408">
    <property type="component" value="Unassembled WGS sequence"/>
</dbReference>
<dbReference type="GO" id="GO:0016192">
    <property type="term" value="P:vesicle-mediated transport"/>
    <property type="evidence" value="ECO:0007669"/>
    <property type="project" value="InterPro"/>
</dbReference>
<dbReference type="PROSITE" id="PS50892">
    <property type="entry name" value="V_SNARE"/>
    <property type="match status" value="1"/>
</dbReference>
<evidence type="ECO:0000256" key="6">
    <source>
        <dbReference type="ARBA" id="ARBA00023136"/>
    </source>
</evidence>
<proteinExistence type="inferred from homology"/>
<dbReference type="InterPro" id="IPR010908">
    <property type="entry name" value="Longin_dom"/>
</dbReference>
<feature type="domain" description="V-SNARE coiled-coil homology" evidence="12">
    <location>
        <begin position="128"/>
        <end position="188"/>
    </location>
</feature>
<organism evidence="13 14">
    <name type="scientific">Thecamonas trahens ATCC 50062</name>
    <dbReference type="NCBI Taxonomy" id="461836"/>
    <lineage>
        <taxon>Eukaryota</taxon>
        <taxon>Apusozoa</taxon>
        <taxon>Apusomonadida</taxon>
        <taxon>Apusomonadidae</taxon>
        <taxon>Thecamonas</taxon>
    </lineage>
</organism>
<dbReference type="Pfam" id="PF13774">
    <property type="entry name" value="Longin"/>
    <property type="match status" value="1"/>
</dbReference>
<keyword evidence="3 10" id="KW-0812">Transmembrane</keyword>
<evidence type="ECO:0000256" key="9">
    <source>
        <dbReference type="SAM" id="MobiDB-lite"/>
    </source>
</evidence>
<keyword evidence="2" id="KW-0813">Transport</keyword>
<feature type="region of interest" description="Disordered" evidence="9">
    <location>
        <begin position="228"/>
        <end position="276"/>
    </location>
</feature>
<dbReference type="SUPFAM" id="SSF64356">
    <property type="entry name" value="SNARE-like"/>
    <property type="match status" value="1"/>
</dbReference>
<dbReference type="Gene3D" id="3.30.450.50">
    <property type="entry name" value="Longin domain"/>
    <property type="match status" value="1"/>
</dbReference>
<evidence type="ECO:0000313" key="13">
    <source>
        <dbReference type="EMBL" id="KNC54639.1"/>
    </source>
</evidence>
<keyword evidence="14" id="KW-1185">Reference proteome</keyword>
<dbReference type="OMA" id="NTKLMIM"/>
<dbReference type="PANTHER" id="PTHR21136:SF168">
    <property type="entry name" value="VESICLE-ASSOCIATED MEMBRANE PROTEIN 9"/>
    <property type="match status" value="1"/>
</dbReference>
<dbReference type="RefSeq" id="XP_013761546.1">
    <property type="nucleotide sequence ID" value="XM_013906092.1"/>
</dbReference>
<dbReference type="SMART" id="SM01270">
    <property type="entry name" value="Longin"/>
    <property type="match status" value="1"/>
</dbReference>
<dbReference type="STRING" id="461836.A0A0L0DQS1"/>
<accession>A0A0L0DQS1</accession>
<gene>
    <name evidence="13" type="ORF">AMSG_01493</name>
</gene>
<dbReference type="GO" id="GO:0012505">
    <property type="term" value="C:endomembrane system"/>
    <property type="evidence" value="ECO:0007669"/>
    <property type="project" value="UniProtKB-SubCell"/>
</dbReference>
<dbReference type="GO" id="GO:0015031">
    <property type="term" value="P:protein transport"/>
    <property type="evidence" value="ECO:0007669"/>
    <property type="project" value="UniProtKB-KW"/>
</dbReference>
<sequence length="276" mass="30149">MPIFYSLVARDTTVLAEHAESGAPADVARTAGDILAGVDVSRGNLQSYSKGEFMYHYSRTEALTFLCAASADMDRRLAFGFLSDIAKRWGQEFGREGDRAAPYGMNDRFRGVLRQRMDYFSYDPNADSIKRVKSQVDEVRGIMVQNIDKVLDRGQKIEVLVDKTERLDTTSFKYKKSAVQLKRKMWWQDKKWCCILILLCFVIVYVILAFACGGPALNKCVHHSSKVVPAPAPAPAPSPPPTPAPAPTPAPTPAPAPVPAPASPPPPTANATAVLA</sequence>
<dbReference type="CDD" id="cd15843">
    <property type="entry name" value="R-SNARE"/>
    <property type="match status" value="1"/>
</dbReference>
<dbReference type="InterPro" id="IPR011012">
    <property type="entry name" value="Longin-like_dom_sf"/>
</dbReference>
<feature type="domain" description="Longin" evidence="11">
    <location>
        <begin position="7"/>
        <end position="113"/>
    </location>
</feature>
<keyword evidence="5 10" id="KW-1133">Transmembrane helix</keyword>
<evidence type="ECO:0000256" key="1">
    <source>
        <dbReference type="ARBA" id="ARBA00008025"/>
    </source>
</evidence>
<keyword evidence="6 10" id="KW-0472">Membrane</keyword>
<dbReference type="SUPFAM" id="SSF58038">
    <property type="entry name" value="SNARE fusion complex"/>
    <property type="match status" value="1"/>
</dbReference>
<dbReference type="InterPro" id="IPR051097">
    <property type="entry name" value="Synaptobrevin-like_transport"/>
</dbReference>
<evidence type="ECO:0000256" key="3">
    <source>
        <dbReference type="ARBA" id="ARBA00022692"/>
    </source>
</evidence>
<dbReference type="CDD" id="cd14824">
    <property type="entry name" value="Longin"/>
    <property type="match status" value="1"/>
</dbReference>
<dbReference type="PROSITE" id="PS50859">
    <property type="entry name" value="LONGIN"/>
    <property type="match status" value="1"/>
</dbReference>
<dbReference type="Pfam" id="PF00957">
    <property type="entry name" value="Synaptobrevin"/>
    <property type="match status" value="1"/>
</dbReference>
<dbReference type="GO" id="GO:0005737">
    <property type="term" value="C:cytoplasm"/>
    <property type="evidence" value="ECO:0007669"/>
    <property type="project" value="UniProtKB-ARBA"/>
</dbReference>
<dbReference type="GO" id="GO:0016020">
    <property type="term" value="C:membrane"/>
    <property type="evidence" value="ECO:0007669"/>
    <property type="project" value="InterPro"/>
</dbReference>
<comment type="subcellular location">
    <subcellularLocation>
        <location evidence="7">Endomembrane system</location>
        <topology evidence="7">Single-pass type IV membrane protein</topology>
    </subcellularLocation>
</comment>
<dbReference type="PRINTS" id="PR00219">
    <property type="entry name" value="SYNAPTOBREVN"/>
</dbReference>
<evidence type="ECO:0000256" key="7">
    <source>
        <dbReference type="ARBA" id="ARBA00046280"/>
    </source>
</evidence>
<evidence type="ECO:0000256" key="8">
    <source>
        <dbReference type="PROSITE-ProRule" id="PRU00290"/>
    </source>
</evidence>
<protein>
    <submittedName>
        <fullName evidence="13">Vesicle-associated membrane protein 714</fullName>
    </submittedName>
</protein>
<evidence type="ECO:0000256" key="4">
    <source>
        <dbReference type="ARBA" id="ARBA00022927"/>
    </source>
</evidence>
<dbReference type="Gene3D" id="1.20.5.110">
    <property type="match status" value="1"/>
</dbReference>
<comment type="similarity">
    <text evidence="1">Belongs to the synaptobrevin family.</text>
</comment>
<dbReference type="FunFam" id="1.20.5.110:FF:000004">
    <property type="entry name" value="Vesicle-associated membrane protein 7"/>
    <property type="match status" value="1"/>
</dbReference>
<dbReference type="OrthoDB" id="190375at2759"/>
<dbReference type="GeneID" id="25561242"/>